<dbReference type="EMBL" id="FNNP01000022">
    <property type="protein sequence ID" value="SDX96584.1"/>
    <property type="molecule type" value="Genomic_DNA"/>
</dbReference>
<dbReference type="GO" id="GO:0008718">
    <property type="term" value="F:D-amino-acid dehydrogenase activity"/>
    <property type="evidence" value="ECO:0007669"/>
    <property type="project" value="TreeGrafter"/>
</dbReference>
<sequence>MIGAGVVGVATAYHLAQQGHQVLVLDQASTPAAMCSFANAGIIAVGHASSWAGPAAPRQLLRAVLGQEPSVKLSRCMDADMWRWGLKFLRNCTTISHRRNSDAMAMLSRHGRDALQQMEAKVGLTFDQSHDGVYYLYTSSTQYAARLKGNTGADTGFTPHDAATLMKLDPALRAFDGRLQGGLISSVDSKGDCQKFTTGLVEWLTAKGNVSFHFGTTVTGFASRGMDVSAVLTDKGRFACDHVVIAAGTETPKLTASFGVRPLIYPVKGYSATYPILDASRIPVRPFIDETSLLAVTRLGDRLRVTAIAEFAGYDRTVTADRVAYLDTYVDQHFSGAVDVAQAEHWAGLRPTTPSGRPYLGRLRQTSNVWLNAGHGQLGWTMAAGAGEIMAAMISGNPNNAAQVSETAHWLTAS</sequence>
<feature type="domain" description="FAD dependent oxidoreductase" evidence="3">
    <location>
        <begin position="2"/>
        <end position="393"/>
    </location>
</feature>
<dbReference type="PANTHER" id="PTHR13847:SF280">
    <property type="entry name" value="D-AMINO ACID DEHYDROGENASE"/>
    <property type="match status" value="1"/>
</dbReference>
<dbReference type="Gene3D" id="3.30.9.10">
    <property type="entry name" value="D-Amino Acid Oxidase, subunit A, domain 2"/>
    <property type="match status" value="1"/>
</dbReference>
<evidence type="ECO:0000313" key="4">
    <source>
        <dbReference type="EMBL" id="SDX96584.1"/>
    </source>
</evidence>
<dbReference type="AlphaFoldDB" id="A0A1H3G2B8"/>
<dbReference type="SUPFAM" id="SSF51905">
    <property type="entry name" value="FAD/NAD(P)-binding domain"/>
    <property type="match status" value="1"/>
</dbReference>
<keyword evidence="5" id="KW-1185">Reference proteome</keyword>
<dbReference type="Proteomes" id="UP000183400">
    <property type="component" value="Unassembled WGS sequence"/>
</dbReference>
<dbReference type="Gene3D" id="3.50.50.60">
    <property type="entry name" value="FAD/NAD(P)-binding domain"/>
    <property type="match status" value="2"/>
</dbReference>
<gene>
    <name evidence="4" type="ORF">SAMN05444358_1222</name>
</gene>
<evidence type="ECO:0000256" key="1">
    <source>
        <dbReference type="ARBA" id="ARBA00009410"/>
    </source>
</evidence>
<name>A0A1H3G2B8_9RHOB</name>
<evidence type="ECO:0000256" key="2">
    <source>
        <dbReference type="ARBA" id="ARBA00023002"/>
    </source>
</evidence>
<dbReference type="GO" id="GO:0055130">
    <property type="term" value="P:D-alanine catabolic process"/>
    <property type="evidence" value="ECO:0007669"/>
    <property type="project" value="TreeGrafter"/>
</dbReference>
<evidence type="ECO:0000259" key="3">
    <source>
        <dbReference type="Pfam" id="PF01266"/>
    </source>
</evidence>
<dbReference type="GO" id="GO:0005737">
    <property type="term" value="C:cytoplasm"/>
    <property type="evidence" value="ECO:0007669"/>
    <property type="project" value="TreeGrafter"/>
</dbReference>
<reference evidence="5" key="1">
    <citation type="submission" date="2016-10" db="EMBL/GenBank/DDBJ databases">
        <authorList>
            <person name="Varghese N."/>
            <person name="Submissions S."/>
        </authorList>
    </citation>
    <scope>NUCLEOTIDE SEQUENCE [LARGE SCALE GENOMIC DNA]</scope>
    <source>
        <strain evidence="5">DSM 27839</strain>
    </source>
</reference>
<dbReference type="InterPro" id="IPR036188">
    <property type="entry name" value="FAD/NAD-bd_sf"/>
</dbReference>
<proteinExistence type="inferred from homology"/>
<dbReference type="SUPFAM" id="SSF54373">
    <property type="entry name" value="FAD-linked reductases, C-terminal domain"/>
    <property type="match status" value="1"/>
</dbReference>
<dbReference type="GO" id="GO:0005886">
    <property type="term" value="C:plasma membrane"/>
    <property type="evidence" value="ECO:0007669"/>
    <property type="project" value="TreeGrafter"/>
</dbReference>
<dbReference type="InterPro" id="IPR006076">
    <property type="entry name" value="FAD-dep_OxRdtase"/>
</dbReference>
<protein>
    <submittedName>
        <fullName evidence="4">D-amino-acid dehydrogenase</fullName>
    </submittedName>
</protein>
<accession>A0A1H3G2B8</accession>
<dbReference type="Pfam" id="PF01266">
    <property type="entry name" value="DAO"/>
    <property type="match status" value="1"/>
</dbReference>
<keyword evidence="2" id="KW-0560">Oxidoreductase</keyword>
<organism evidence="4 5">
    <name type="scientific">Ruegeria halocynthiae</name>
    <dbReference type="NCBI Taxonomy" id="985054"/>
    <lineage>
        <taxon>Bacteria</taxon>
        <taxon>Pseudomonadati</taxon>
        <taxon>Pseudomonadota</taxon>
        <taxon>Alphaproteobacteria</taxon>
        <taxon>Rhodobacterales</taxon>
        <taxon>Roseobacteraceae</taxon>
        <taxon>Ruegeria</taxon>
    </lineage>
</organism>
<dbReference type="PANTHER" id="PTHR13847">
    <property type="entry name" value="SARCOSINE DEHYDROGENASE-RELATED"/>
    <property type="match status" value="1"/>
</dbReference>
<dbReference type="STRING" id="985054.SAMN05444358_1222"/>
<evidence type="ECO:0000313" key="5">
    <source>
        <dbReference type="Proteomes" id="UP000183400"/>
    </source>
</evidence>
<comment type="similarity">
    <text evidence="1">Belongs to the DadA oxidoreductase family.</text>
</comment>